<accession>A0A8I1SJN1</accession>
<protein>
    <submittedName>
        <fullName evidence="2">Uncharacterized protein</fullName>
    </submittedName>
</protein>
<evidence type="ECO:0000313" key="2">
    <source>
        <dbReference type="EMBL" id="MBN8197079.1"/>
    </source>
</evidence>
<keyword evidence="1" id="KW-1133">Transmembrane helix</keyword>
<comment type="caution">
    <text evidence="2">The sequence shown here is derived from an EMBL/GenBank/DDBJ whole genome shotgun (WGS) entry which is preliminary data.</text>
</comment>
<name>A0A8I1SJN1_9PROT</name>
<evidence type="ECO:0000313" key="3">
    <source>
        <dbReference type="Proteomes" id="UP000664405"/>
    </source>
</evidence>
<dbReference type="RefSeq" id="WP_206927492.1">
    <property type="nucleotide sequence ID" value="NZ_JAEKJW010000002.1"/>
</dbReference>
<dbReference type="AlphaFoldDB" id="A0A8I1SJN1"/>
<keyword evidence="1" id="KW-0472">Membrane</keyword>
<gene>
    <name evidence="2" type="ORF">JF547_11470</name>
</gene>
<feature type="transmembrane region" description="Helical" evidence="1">
    <location>
        <begin position="6"/>
        <end position="26"/>
    </location>
</feature>
<sequence length="128" mass="13033">MRVVKALVVFMGVLIVIGIGLVAYGLSLDKNAKEADSTDTGQAPSVPIAGLDNGPQVATGFSGAPVIPDFGDITIDVAPGEVLVAYSVQGTQAILHIEGPDGLGARLVIVSLTDKKVLGRIILNADGQ</sequence>
<reference evidence="2" key="1">
    <citation type="submission" date="2020-12" db="EMBL/GenBank/DDBJ databases">
        <title>Oil enriched cultivation method for isolating marine PHA-producing bacteria.</title>
        <authorList>
            <person name="Zheng W."/>
            <person name="Yu S."/>
            <person name="Huang Y."/>
        </authorList>
    </citation>
    <scope>NUCLEOTIDE SEQUENCE</scope>
    <source>
        <strain evidence="2">SY-2-3</strain>
    </source>
</reference>
<dbReference type="EMBL" id="JAEKJW010000002">
    <property type="protein sequence ID" value="MBN8197079.1"/>
    <property type="molecule type" value="Genomic_DNA"/>
</dbReference>
<keyword evidence="1" id="KW-0812">Transmembrane</keyword>
<dbReference type="Proteomes" id="UP000664405">
    <property type="component" value="Unassembled WGS sequence"/>
</dbReference>
<organism evidence="2 3">
    <name type="scientific">Thalassospira povalilytica</name>
    <dbReference type="NCBI Taxonomy" id="732237"/>
    <lineage>
        <taxon>Bacteria</taxon>
        <taxon>Pseudomonadati</taxon>
        <taxon>Pseudomonadota</taxon>
        <taxon>Alphaproteobacteria</taxon>
        <taxon>Rhodospirillales</taxon>
        <taxon>Thalassospiraceae</taxon>
        <taxon>Thalassospira</taxon>
    </lineage>
</organism>
<evidence type="ECO:0000256" key="1">
    <source>
        <dbReference type="SAM" id="Phobius"/>
    </source>
</evidence>
<proteinExistence type="predicted"/>